<evidence type="ECO:0000256" key="1">
    <source>
        <dbReference type="SAM" id="Phobius"/>
    </source>
</evidence>
<sequence>MTKDKLNKDPLFEYFRELGMDDPKIDLEDRIFQKISEKKVMSYTPVIPKKIMKWLLGGFLLVVFGVIFFIPKTGGESLFNSLTPLLETMSLPKISLPSIPMEFTQALIGFGFFALVWILTEFRRSKSWI</sequence>
<keyword evidence="3" id="KW-1185">Reference proteome</keyword>
<proteinExistence type="predicted"/>
<keyword evidence="1" id="KW-1133">Transmembrane helix</keyword>
<comment type="caution">
    <text evidence="2">The sequence shown here is derived from an EMBL/GenBank/DDBJ whole genome shotgun (WGS) entry which is preliminary data.</text>
</comment>
<keyword evidence="1" id="KW-0812">Transmembrane</keyword>
<accession>A0ABT7YGX0</accession>
<evidence type="ECO:0008006" key="4">
    <source>
        <dbReference type="Google" id="ProtNLM"/>
    </source>
</evidence>
<organism evidence="2 3">
    <name type="scientific">Algoriphagus sediminis</name>
    <dbReference type="NCBI Taxonomy" id="3057113"/>
    <lineage>
        <taxon>Bacteria</taxon>
        <taxon>Pseudomonadati</taxon>
        <taxon>Bacteroidota</taxon>
        <taxon>Cytophagia</taxon>
        <taxon>Cytophagales</taxon>
        <taxon>Cyclobacteriaceae</taxon>
        <taxon>Algoriphagus</taxon>
    </lineage>
</organism>
<feature type="transmembrane region" description="Helical" evidence="1">
    <location>
        <begin position="103"/>
        <end position="120"/>
    </location>
</feature>
<name>A0ABT7YGX0_9BACT</name>
<keyword evidence="1" id="KW-0472">Membrane</keyword>
<protein>
    <recommendedName>
        <fullName evidence="4">DUF5056 domain-containing protein</fullName>
    </recommendedName>
</protein>
<dbReference type="RefSeq" id="WP_290002618.1">
    <property type="nucleotide sequence ID" value="NZ_JAUEPH010000008.1"/>
</dbReference>
<feature type="transmembrane region" description="Helical" evidence="1">
    <location>
        <begin position="51"/>
        <end position="70"/>
    </location>
</feature>
<dbReference type="EMBL" id="JAUEPH010000008">
    <property type="protein sequence ID" value="MDN3205761.1"/>
    <property type="molecule type" value="Genomic_DNA"/>
</dbReference>
<gene>
    <name evidence="2" type="ORF">QVH07_16490</name>
</gene>
<evidence type="ECO:0000313" key="2">
    <source>
        <dbReference type="EMBL" id="MDN3205761.1"/>
    </source>
</evidence>
<reference evidence="2" key="1">
    <citation type="submission" date="2023-06" db="EMBL/GenBank/DDBJ databases">
        <title>Robiginitalea aurantiacus sp. nov. and Algoriphagus sediminis sp. nov., isolated from coastal sediment.</title>
        <authorList>
            <person name="Zhou Z.Y."/>
            <person name="An J."/>
            <person name="Jia Y.W."/>
            <person name="Du Z.J."/>
        </authorList>
    </citation>
    <scope>NUCLEOTIDE SEQUENCE</scope>
    <source>
        <strain evidence="2">C2-7</strain>
    </source>
</reference>
<dbReference type="Proteomes" id="UP001171916">
    <property type="component" value="Unassembled WGS sequence"/>
</dbReference>
<evidence type="ECO:0000313" key="3">
    <source>
        <dbReference type="Proteomes" id="UP001171916"/>
    </source>
</evidence>